<evidence type="ECO:0000256" key="2">
    <source>
        <dbReference type="ARBA" id="ARBA00022737"/>
    </source>
</evidence>
<proteinExistence type="predicted"/>
<gene>
    <name evidence="7" type="ORF">INT46_002021</name>
</gene>
<evidence type="ECO:0000256" key="1">
    <source>
        <dbReference type="ARBA" id="ARBA00022723"/>
    </source>
</evidence>
<keyword evidence="2" id="KW-0677">Repeat</keyword>
<dbReference type="AlphaFoldDB" id="A0A8H7UZ18"/>
<dbReference type="OrthoDB" id="654211at2759"/>
<feature type="domain" description="C2H2-type" evidence="6">
    <location>
        <begin position="130"/>
        <end position="161"/>
    </location>
</feature>
<keyword evidence="1" id="KW-0479">Metal-binding</keyword>
<feature type="domain" description="C2H2-type" evidence="6">
    <location>
        <begin position="40"/>
        <end position="69"/>
    </location>
</feature>
<accession>A0A8H7UZ18</accession>
<dbReference type="PANTHER" id="PTHR14003:SF19">
    <property type="entry name" value="YY2 TRANSCRIPTION FACTOR"/>
    <property type="match status" value="1"/>
</dbReference>
<dbReference type="GO" id="GO:0000978">
    <property type="term" value="F:RNA polymerase II cis-regulatory region sequence-specific DNA binding"/>
    <property type="evidence" value="ECO:0007669"/>
    <property type="project" value="TreeGrafter"/>
</dbReference>
<evidence type="ECO:0000259" key="6">
    <source>
        <dbReference type="PROSITE" id="PS50157"/>
    </source>
</evidence>
<evidence type="ECO:0000256" key="3">
    <source>
        <dbReference type="ARBA" id="ARBA00022771"/>
    </source>
</evidence>
<reference evidence="7" key="1">
    <citation type="submission" date="2020-12" db="EMBL/GenBank/DDBJ databases">
        <title>Metabolic potential, ecology and presence of endohyphal bacteria is reflected in genomic diversity of Mucoromycotina.</title>
        <authorList>
            <person name="Muszewska A."/>
            <person name="Okrasinska A."/>
            <person name="Steczkiewicz K."/>
            <person name="Drgas O."/>
            <person name="Orlowska M."/>
            <person name="Perlinska-Lenart U."/>
            <person name="Aleksandrzak-Piekarczyk T."/>
            <person name="Szatraj K."/>
            <person name="Zielenkiewicz U."/>
            <person name="Pilsyk S."/>
            <person name="Malc E."/>
            <person name="Mieczkowski P."/>
            <person name="Kruszewska J.S."/>
            <person name="Biernat P."/>
            <person name="Pawlowska J."/>
        </authorList>
    </citation>
    <scope>NUCLEOTIDE SEQUENCE</scope>
    <source>
        <strain evidence="7">CBS 226.32</strain>
    </source>
</reference>
<dbReference type="SUPFAM" id="SSF57667">
    <property type="entry name" value="beta-beta-alpha zinc fingers"/>
    <property type="match status" value="2"/>
</dbReference>
<dbReference type="PROSITE" id="PS50157">
    <property type="entry name" value="ZINC_FINGER_C2H2_2"/>
    <property type="match status" value="4"/>
</dbReference>
<dbReference type="EMBL" id="JAEPRC010000513">
    <property type="protein sequence ID" value="KAG2195684.1"/>
    <property type="molecule type" value="Genomic_DNA"/>
</dbReference>
<protein>
    <recommendedName>
        <fullName evidence="6">C2H2-type domain-containing protein</fullName>
    </recommendedName>
</protein>
<dbReference type="Proteomes" id="UP000650833">
    <property type="component" value="Unassembled WGS sequence"/>
</dbReference>
<dbReference type="PANTHER" id="PTHR14003">
    <property type="entry name" value="TRANSCRIPTIONAL REPRESSOR PROTEIN YY"/>
    <property type="match status" value="1"/>
</dbReference>
<dbReference type="GO" id="GO:0008270">
    <property type="term" value="F:zinc ion binding"/>
    <property type="evidence" value="ECO:0007669"/>
    <property type="project" value="UniProtKB-KW"/>
</dbReference>
<keyword evidence="8" id="KW-1185">Reference proteome</keyword>
<comment type="caution">
    <text evidence="7">The sequence shown here is derived from an EMBL/GenBank/DDBJ whole genome shotgun (WGS) entry which is preliminary data.</text>
</comment>
<evidence type="ECO:0000313" key="7">
    <source>
        <dbReference type="EMBL" id="KAG2195684.1"/>
    </source>
</evidence>
<keyword evidence="4" id="KW-0862">Zinc</keyword>
<feature type="domain" description="C2H2-type" evidence="6">
    <location>
        <begin position="100"/>
        <end position="129"/>
    </location>
</feature>
<dbReference type="InterPro" id="IPR013087">
    <property type="entry name" value="Znf_C2H2_type"/>
</dbReference>
<name>A0A8H7UZ18_9FUNG</name>
<dbReference type="SMART" id="SM00355">
    <property type="entry name" value="ZnF_C2H2"/>
    <property type="match status" value="4"/>
</dbReference>
<dbReference type="FunFam" id="3.30.160.60:FF:000125">
    <property type="entry name" value="Putative zinc finger protein 143"/>
    <property type="match status" value="1"/>
</dbReference>
<dbReference type="GO" id="GO:0000981">
    <property type="term" value="F:DNA-binding transcription factor activity, RNA polymerase II-specific"/>
    <property type="evidence" value="ECO:0007669"/>
    <property type="project" value="TreeGrafter"/>
</dbReference>
<dbReference type="GO" id="GO:0031519">
    <property type="term" value="C:PcG protein complex"/>
    <property type="evidence" value="ECO:0007669"/>
    <property type="project" value="TreeGrafter"/>
</dbReference>
<dbReference type="GO" id="GO:0005667">
    <property type="term" value="C:transcription regulator complex"/>
    <property type="evidence" value="ECO:0007669"/>
    <property type="project" value="TreeGrafter"/>
</dbReference>
<dbReference type="GO" id="GO:0000785">
    <property type="term" value="C:chromatin"/>
    <property type="evidence" value="ECO:0007669"/>
    <property type="project" value="TreeGrafter"/>
</dbReference>
<sequence length="298" mass="34736">MDISKLLVKNTEIITSKTTKEHQNDVITTIMKPTNHKKRHTCTWLGCRKSFSRPSDMTRHYRIHTNDRPYQCPLSFCGKRFIQRSALTVHRRTHSGEKPHICQFPSCNKSFGDSSSLARHRRIHTQTRSYICTEINCSKSYTKKSHLTRHTRRSHLTDERPERSVITGINRAANSVTTATTSDDDDDEEDYHQTLVKKVKEEYDRVLVKQEGYNQLLIKQEKEDYDRTLAKQENTLSNQISATVYPSNTINQQPNYWSTNSPCYSNSNNNIIYSSLPTVYQPTGNGYYYRGHQSYYSF</sequence>
<keyword evidence="3 5" id="KW-0863">Zinc-finger</keyword>
<evidence type="ECO:0000256" key="4">
    <source>
        <dbReference type="ARBA" id="ARBA00022833"/>
    </source>
</evidence>
<dbReference type="Gene3D" id="3.30.160.60">
    <property type="entry name" value="Classic Zinc Finger"/>
    <property type="match status" value="4"/>
</dbReference>
<dbReference type="Pfam" id="PF00096">
    <property type="entry name" value="zf-C2H2"/>
    <property type="match status" value="4"/>
</dbReference>
<dbReference type="FunFam" id="3.30.160.60:FF:002343">
    <property type="entry name" value="Zinc finger protein 33A"/>
    <property type="match status" value="1"/>
</dbReference>
<dbReference type="InterPro" id="IPR036236">
    <property type="entry name" value="Znf_C2H2_sf"/>
</dbReference>
<evidence type="ECO:0000256" key="5">
    <source>
        <dbReference type="PROSITE-ProRule" id="PRU00042"/>
    </source>
</evidence>
<feature type="domain" description="C2H2-type" evidence="6">
    <location>
        <begin position="70"/>
        <end position="99"/>
    </location>
</feature>
<organism evidence="7 8">
    <name type="scientific">Mucor plumbeus</name>
    <dbReference type="NCBI Taxonomy" id="97098"/>
    <lineage>
        <taxon>Eukaryota</taxon>
        <taxon>Fungi</taxon>
        <taxon>Fungi incertae sedis</taxon>
        <taxon>Mucoromycota</taxon>
        <taxon>Mucoromycotina</taxon>
        <taxon>Mucoromycetes</taxon>
        <taxon>Mucorales</taxon>
        <taxon>Mucorineae</taxon>
        <taxon>Mucoraceae</taxon>
        <taxon>Mucor</taxon>
    </lineage>
</organism>
<evidence type="ECO:0000313" key="8">
    <source>
        <dbReference type="Proteomes" id="UP000650833"/>
    </source>
</evidence>
<dbReference type="PROSITE" id="PS00028">
    <property type="entry name" value="ZINC_FINGER_C2H2_1"/>
    <property type="match status" value="4"/>
</dbReference>